<comment type="subcellular location">
    <subcellularLocation>
        <location evidence="1">Cell membrane</location>
    </subcellularLocation>
</comment>
<reference evidence="10 11" key="1">
    <citation type="journal article" date="2019" name="Int. J. Syst. Evol. Microbiol.">
        <title>The Global Catalogue of Microorganisms (GCM) 10K type strain sequencing project: providing services to taxonomists for standard genome sequencing and annotation.</title>
        <authorList>
            <consortium name="The Broad Institute Genomics Platform"/>
            <consortium name="The Broad Institute Genome Sequencing Center for Infectious Disease"/>
            <person name="Wu L."/>
            <person name="Ma J."/>
        </authorList>
    </citation>
    <scope>NUCLEOTIDE SEQUENCE [LARGE SCALE GENOMIC DNA]</scope>
    <source>
        <strain evidence="10 11">JCM 9383</strain>
    </source>
</reference>
<keyword evidence="6" id="KW-0051">Antiviral defense</keyword>
<feature type="transmembrane region" description="Helical" evidence="8">
    <location>
        <begin position="154"/>
        <end position="175"/>
    </location>
</feature>
<keyword evidence="7 8" id="KW-0472">Membrane</keyword>
<sequence>MVGVARPQDDWRKETSGLDVALATMGSFQGVVQHADEKVRTLVAVHGGLTAFMTAQLGLLAKPALPSQASIVGITLLGVFVAGSVLSGVHLFQALRSRTAGPSEPNRFAFPNVAAGVRPLTQHDDLNRQCAEAWRVAKLLAELAVAKHRHVNRALMWTVPAIAASIGSLVLLAAVR</sequence>
<dbReference type="Pfam" id="PF18967">
    <property type="entry name" value="PycTM"/>
    <property type="match status" value="1"/>
</dbReference>
<protein>
    <recommendedName>
        <fullName evidence="9">Pycsar effector protein domain-containing protein</fullName>
    </recommendedName>
</protein>
<keyword evidence="5 8" id="KW-1133">Transmembrane helix</keyword>
<evidence type="ECO:0000256" key="6">
    <source>
        <dbReference type="ARBA" id="ARBA00023118"/>
    </source>
</evidence>
<keyword evidence="3 8" id="KW-0812">Transmembrane</keyword>
<dbReference type="Proteomes" id="UP001500979">
    <property type="component" value="Unassembled WGS sequence"/>
</dbReference>
<evidence type="ECO:0000256" key="4">
    <source>
        <dbReference type="ARBA" id="ARBA00022741"/>
    </source>
</evidence>
<keyword evidence="4" id="KW-0547">Nucleotide-binding</keyword>
<dbReference type="RefSeq" id="WP_344680550.1">
    <property type="nucleotide sequence ID" value="NZ_BAAAUX010000014.1"/>
</dbReference>
<dbReference type="EMBL" id="BAAAUX010000014">
    <property type="protein sequence ID" value="GAA2795207.1"/>
    <property type="molecule type" value="Genomic_DNA"/>
</dbReference>
<feature type="transmembrane region" description="Helical" evidence="8">
    <location>
        <begin position="69"/>
        <end position="92"/>
    </location>
</feature>
<feature type="domain" description="Pycsar effector protein" evidence="9">
    <location>
        <begin position="21"/>
        <end position="171"/>
    </location>
</feature>
<evidence type="ECO:0000256" key="1">
    <source>
        <dbReference type="ARBA" id="ARBA00004236"/>
    </source>
</evidence>
<organism evidence="10 11">
    <name type="scientific">Saccharopolyspora taberi</name>
    <dbReference type="NCBI Taxonomy" id="60895"/>
    <lineage>
        <taxon>Bacteria</taxon>
        <taxon>Bacillati</taxon>
        <taxon>Actinomycetota</taxon>
        <taxon>Actinomycetes</taxon>
        <taxon>Pseudonocardiales</taxon>
        <taxon>Pseudonocardiaceae</taxon>
        <taxon>Saccharopolyspora</taxon>
    </lineage>
</organism>
<evidence type="ECO:0000259" key="9">
    <source>
        <dbReference type="Pfam" id="PF18967"/>
    </source>
</evidence>
<dbReference type="InterPro" id="IPR043760">
    <property type="entry name" value="PycTM_dom"/>
</dbReference>
<name>A0ABN3VEH9_9PSEU</name>
<evidence type="ECO:0000256" key="8">
    <source>
        <dbReference type="SAM" id="Phobius"/>
    </source>
</evidence>
<gene>
    <name evidence="10" type="ORF">GCM10010470_32750</name>
</gene>
<evidence type="ECO:0000313" key="11">
    <source>
        <dbReference type="Proteomes" id="UP001500979"/>
    </source>
</evidence>
<proteinExistence type="predicted"/>
<keyword evidence="11" id="KW-1185">Reference proteome</keyword>
<evidence type="ECO:0000256" key="2">
    <source>
        <dbReference type="ARBA" id="ARBA00022475"/>
    </source>
</evidence>
<evidence type="ECO:0000256" key="3">
    <source>
        <dbReference type="ARBA" id="ARBA00022692"/>
    </source>
</evidence>
<evidence type="ECO:0000313" key="10">
    <source>
        <dbReference type="EMBL" id="GAA2795207.1"/>
    </source>
</evidence>
<evidence type="ECO:0000256" key="5">
    <source>
        <dbReference type="ARBA" id="ARBA00022989"/>
    </source>
</evidence>
<comment type="caution">
    <text evidence="10">The sequence shown here is derived from an EMBL/GenBank/DDBJ whole genome shotgun (WGS) entry which is preliminary data.</text>
</comment>
<keyword evidence="2" id="KW-1003">Cell membrane</keyword>
<accession>A0ABN3VEH9</accession>
<evidence type="ECO:0000256" key="7">
    <source>
        <dbReference type="ARBA" id="ARBA00023136"/>
    </source>
</evidence>